<comment type="similarity">
    <text evidence="1">Belongs to the glycosyl hydrolase 32 family.</text>
</comment>
<dbReference type="EMBL" id="QKWW01000037">
    <property type="protein sequence ID" value="PZT55121.1"/>
    <property type="molecule type" value="Genomic_DNA"/>
</dbReference>
<dbReference type="SUPFAM" id="SSF75005">
    <property type="entry name" value="Arabinanase/levansucrase/invertase"/>
    <property type="match status" value="1"/>
</dbReference>
<dbReference type="Gene3D" id="2.115.10.20">
    <property type="entry name" value="Glycosyl hydrolase domain, family 43"/>
    <property type="match status" value="1"/>
</dbReference>
<evidence type="ECO:0000256" key="4">
    <source>
        <dbReference type="ARBA" id="ARBA00023295"/>
    </source>
</evidence>
<evidence type="ECO:0000259" key="5">
    <source>
        <dbReference type="Pfam" id="PF00251"/>
    </source>
</evidence>
<dbReference type="PANTHER" id="PTHR43101:SF1">
    <property type="entry name" value="BETA-FRUCTOSIDASE"/>
    <property type="match status" value="1"/>
</dbReference>
<dbReference type="InterPro" id="IPR013148">
    <property type="entry name" value="Glyco_hydro_32_N"/>
</dbReference>
<dbReference type="Pfam" id="PF00251">
    <property type="entry name" value="Glyco_hydro_32N"/>
    <property type="match status" value="1"/>
</dbReference>
<dbReference type="EC" id="3.2.1.26" evidence="2"/>
<dbReference type="PANTHER" id="PTHR43101">
    <property type="entry name" value="BETA-FRUCTOSIDASE"/>
    <property type="match status" value="1"/>
</dbReference>
<evidence type="ECO:0000256" key="1">
    <source>
        <dbReference type="ARBA" id="ARBA00009902"/>
    </source>
</evidence>
<feature type="domain" description="Glycosyl hydrolase family 32 N-terminal" evidence="5">
    <location>
        <begin position="7"/>
        <end position="319"/>
    </location>
</feature>
<proteinExistence type="inferred from homology"/>
<dbReference type="RefSeq" id="WP_111270821.1">
    <property type="nucleotide sequence ID" value="NZ_QKWW01000037.1"/>
</dbReference>
<protein>
    <recommendedName>
        <fullName evidence="2">beta-fructofuranosidase</fullName>
        <ecNumber evidence="2">3.2.1.26</ecNumber>
    </recommendedName>
</protein>
<keyword evidence="4" id="KW-0326">Glycosidase</keyword>
<dbReference type="InterPro" id="IPR023296">
    <property type="entry name" value="Glyco_hydro_beta-prop_sf"/>
</dbReference>
<accession>A0A2W6NH70</accession>
<evidence type="ECO:0000256" key="2">
    <source>
        <dbReference type="ARBA" id="ARBA00012758"/>
    </source>
</evidence>
<evidence type="ECO:0000256" key="3">
    <source>
        <dbReference type="ARBA" id="ARBA00022801"/>
    </source>
</evidence>
<dbReference type="CDD" id="cd08996">
    <property type="entry name" value="GH32_FFase"/>
    <property type="match status" value="1"/>
</dbReference>
<name>A0A2W6NH70_9BACL</name>
<evidence type="ECO:0000313" key="7">
    <source>
        <dbReference type="Proteomes" id="UP000249204"/>
    </source>
</evidence>
<reference evidence="6 7" key="1">
    <citation type="submission" date="2018-06" db="EMBL/GenBank/DDBJ databases">
        <title>Isolation of heavy metals resistant Paenibacillus silvae NC2 from Gold-Copper mine in ZiJin, China.</title>
        <authorList>
            <person name="Xu J."/>
            <person name="Mazhar H.S."/>
            <person name="Rensing C."/>
        </authorList>
    </citation>
    <scope>NUCLEOTIDE SEQUENCE [LARGE SCALE GENOMIC DNA]</scope>
    <source>
        <strain evidence="6 7">NC2</strain>
    </source>
</reference>
<dbReference type="SUPFAM" id="SSF49899">
    <property type="entry name" value="Concanavalin A-like lectins/glucanases"/>
    <property type="match status" value="1"/>
</dbReference>
<dbReference type="InterPro" id="IPR051214">
    <property type="entry name" value="GH32_Enzymes"/>
</dbReference>
<dbReference type="AlphaFoldDB" id="A0A2W6NH70"/>
<keyword evidence="3 6" id="KW-0378">Hydrolase</keyword>
<dbReference type="InterPro" id="IPR013320">
    <property type="entry name" value="ConA-like_dom_sf"/>
</dbReference>
<sequence>MKHDLLHLKAPGNWMNDPNGFIFYRAEYHLFYQYFPYGLQWGTMHWGHATSPDLVHWTHHKIALFPSKGYDQNGCFSGTALEVQEKLALFYTAVRYEVFNEENVHVIVNDQFESSQALIFSEDGYTFDNLASKKQIIPPISDAALGDRTHTRDPKVWKFRDQYYLVMGTRTADKQGKLLFYTSKDLINWSIVNSYTKPGLGYMWECPDIFSLPDRISGEQRNVLLMSPEGIQPGLLYHSHAMCSLVSFQEESCDIVIPDQLHMVDYGQDLYAPQTNLDEAGRRVMVAWMRMPEPVEKPGEESWIGMMALPRVIEVEQEHIYFRVHPEVQQYFQSNISLEQLDYAQPFQLQTTLHEHHVLDIGGYRIWLEDGRLRTDRSEVFRGLEQYNLHFQTPEWHGEWQLDIFVEPNLIEIFVNQGQYVLSNVVYDLKAYVRYEGELECKIGEA</sequence>
<organism evidence="6 7">
    <name type="scientific">Paenibacillus silvae</name>
    <dbReference type="NCBI Taxonomy" id="1325358"/>
    <lineage>
        <taxon>Bacteria</taxon>
        <taxon>Bacillati</taxon>
        <taxon>Bacillota</taxon>
        <taxon>Bacilli</taxon>
        <taxon>Bacillales</taxon>
        <taxon>Paenibacillaceae</taxon>
        <taxon>Paenibacillus</taxon>
    </lineage>
</organism>
<dbReference type="InterPro" id="IPR001362">
    <property type="entry name" value="Glyco_hydro_32"/>
</dbReference>
<gene>
    <name evidence="6" type="ORF">DN757_13680</name>
</gene>
<dbReference type="SMART" id="SM00640">
    <property type="entry name" value="Glyco_32"/>
    <property type="match status" value="1"/>
</dbReference>
<dbReference type="Gene3D" id="2.60.120.560">
    <property type="entry name" value="Exo-inulinase, domain 1"/>
    <property type="match status" value="1"/>
</dbReference>
<dbReference type="GO" id="GO:0005975">
    <property type="term" value="P:carbohydrate metabolic process"/>
    <property type="evidence" value="ECO:0007669"/>
    <property type="project" value="InterPro"/>
</dbReference>
<evidence type="ECO:0000313" key="6">
    <source>
        <dbReference type="EMBL" id="PZT55121.1"/>
    </source>
</evidence>
<dbReference type="GO" id="GO:0004564">
    <property type="term" value="F:beta-fructofuranosidase activity"/>
    <property type="evidence" value="ECO:0007669"/>
    <property type="project" value="UniProtKB-EC"/>
</dbReference>
<dbReference type="Proteomes" id="UP000249204">
    <property type="component" value="Unassembled WGS sequence"/>
</dbReference>
<comment type="caution">
    <text evidence="6">The sequence shown here is derived from an EMBL/GenBank/DDBJ whole genome shotgun (WGS) entry which is preliminary data.</text>
</comment>